<dbReference type="SMART" id="SM00028">
    <property type="entry name" value="TPR"/>
    <property type="match status" value="9"/>
</dbReference>
<proteinExistence type="predicted"/>
<gene>
    <name evidence="2" type="primary">prsT</name>
    <name evidence="2" type="ORF">OIK42_20140</name>
</gene>
<dbReference type="Proteomes" id="UP001218788">
    <property type="component" value="Unassembled WGS sequence"/>
</dbReference>
<comment type="caution">
    <text evidence="2">The sequence shown here is derived from an EMBL/GenBank/DDBJ whole genome shotgun (WGS) entry which is preliminary data.</text>
</comment>
<organism evidence="2 3">
    <name type="scientific">Alteromonas gilva</name>
    <dbReference type="NCBI Taxonomy" id="2987522"/>
    <lineage>
        <taxon>Bacteria</taxon>
        <taxon>Pseudomonadati</taxon>
        <taxon>Pseudomonadota</taxon>
        <taxon>Gammaproteobacteria</taxon>
        <taxon>Alteromonadales</taxon>
        <taxon>Alteromonadaceae</taxon>
        <taxon>Alteromonas/Salinimonas group</taxon>
        <taxon>Alteromonas</taxon>
    </lineage>
</organism>
<dbReference type="Gene3D" id="1.25.40.10">
    <property type="entry name" value="Tetratricopeptide repeat domain"/>
    <property type="match status" value="5"/>
</dbReference>
<sequence length="924" mass="102398">MNKKSFNPRTLAGAVLVTVCCFTISGCSKKTSDEHILAARQFSQAGDLQAAVIEYKSAVQKAPDDPQARFELAKTYLESKDYAAAEKEFNRALELGYAAAEVIPYLSRSYHETDSELALADIDHNDSNLTSVERAEVSYYKLEALVSLEKKEAAKALLSDIADIDTTSAYKGLALALGSILDEDYEGALARVNEVHKQAPLNKDVLLQQARLNWFLKNTDDAITAYDNYLDVAPDDAETKFIFSAILVETKRFKQALPLVDDLLQYNENNPLLNQFKGLIEVSENQYQKALTHFEKAILNNNSDQLSRLMAGFSAYQLKDFATATQHLSMVATALPSSHPALRMLADSLLQQGENEEASVVLDMVDGEVDNDVLLFSKAGYQLLQSGNVVGAQKMVNKTVPLATSAQELTRLGVLQLSLNDAAGLVNLEAAVEKAPELSTGQQTLANAYLATRQFDKALDTATKWQQAEPKSALPWLTIAKIHLAQKQLDQAEQAISEAEKFTENNLQVQLQKVALEMAREQSDKALEALNTALQIDPLNQTSLALLYVIHSQLQTQQKATDYIQNVIKENPDSAVPKVVLARIYLGEQKFKQGLDVLAKVDAENDAPTIYWDTKGRLLLANKQFSQAEDHYQKWLAQQPTNKAATMSLAMLLDMQGQFRAGEELISAFLEKNPDVQAEVVKAYFHAMLREPEKAEKILSKLSPEARNIPFVKGIDARLQIAKQDYESALPNALAAYQAMPNVRGLALAMLSYDNTGQTEKGFALLKEFVDENPDNNQALLMYAERLIARDVTKSISVYETIIQAQPGNAIALNNLAFLEFEQGLLDKAEAHARQAMKIAPTSVDIVDTLGQILIAKGQMKNAKSAYDTVIADDIQSDEIYLNYVELLLKMDMKELASRRITEREFTSTQSQERLAQLQSTFSL</sequence>
<dbReference type="PANTHER" id="PTHR12558">
    <property type="entry name" value="CELL DIVISION CYCLE 16,23,27"/>
    <property type="match status" value="1"/>
</dbReference>
<reference evidence="2 3" key="1">
    <citation type="submission" date="2022-10" db="EMBL/GenBank/DDBJ databases">
        <title>Alteromonas sp. chi3 Genome sequencing.</title>
        <authorList>
            <person name="Park S."/>
        </authorList>
    </citation>
    <scope>NUCLEOTIDE SEQUENCE [LARGE SCALE GENOMIC DNA]</scope>
    <source>
        <strain evidence="3">chi3</strain>
    </source>
</reference>
<dbReference type="InterPro" id="IPR011990">
    <property type="entry name" value="TPR-like_helical_dom_sf"/>
</dbReference>
<dbReference type="PROSITE" id="PS50005">
    <property type="entry name" value="TPR"/>
    <property type="match status" value="1"/>
</dbReference>
<dbReference type="Pfam" id="PF14559">
    <property type="entry name" value="TPR_19"/>
    <property type="match status" value="2"/>
</dbReference>
<name>A0ABT5L7P1_9ALTE</name>
<dbReference type="PANTHER" id="PTHR12558:SF44">
    <property type="entry name" value="TETRATRICOPEPTIDE REPEAT-CONTAINING PROTEIN"/>
    <property type="match status" value="1"/>
</dbReference>
<dbReference type="NCBIfam" id="TIGR02917">
    <property type="entry name" value="PEP_TPR_lipo"/>
    <property type="match status" value="1"/>
</dbReference>
<dbReference type="InterPro" id="IPR014266">
    <property type="entry name" value="PEP-CTERM_TPR_PrsT"/>
</dbReference>
<keyword evidence="1" id="KW-0802">TPR repeat</keyword>
<evidence type="ECO:0000313" key="2">
    <source>
        <dbReference type="EMBL" id="MDC8833073.1"/>
    </source>
</evidence>
<dbReference type="SUPFAM" id="SSF48452">
    <property type="entry name" value="TPR-like"/>
    <property type="match status" value="3"/>
</dbReference>
<keyword evidence="3" id="KW-1185">Reference proteome</keyword>
<protein>
    <submittedName>
        <fullName evidence="2">PEP-CTERM system TPR-repeat protein PrsT</fullName>
    </submittedName>
</protein>
<dbReference type="EMBL" id="JAQQXP010000005">
    <property type="protein sequence ID" value="MDC8833073.1"/>
    <property type="molecule type" value="Genomic_DNA"/>
</dbReference>
<feature type="repeat" description="TPR" evidence="1">
    <location>
        <begin position="66"/>
        <end position="99"/>
    </location>
</feature>
<accession>A0ABT5L7P1</accession>
<dbReference type="Pfam" id="PF13432">
    <property type="entry name" value="TPR_16"/>
    <property type="match status" value="1"/>
</dbReference>
<dbReference type="InterPro" id="IPR019734">
    <property type="entry name" value="TPR_rpt"/>
</dbReference>
<evidence type="ECO:0000313" key="3">
    <source>
        <dbReference type="Proteomes" id="UP001218788"/>
    </source>
</evidence>
<evidence type="ECO:0000256" key="1">
    <source>
        <dbReference type="PROSITE-ProRule" id="PRU00339"/>
    </source>
</evidence>
<dbReference type="RefSeq" id="WP_273642993.1">
    <property type="nucleotide sequence ID" value="NZ_JAQQXP010000005.1"/>
</dbReference>
<dbReference type="PROSITE" id="PS51257">
    <property type="entry name" value="PROKAR_LIPOPROTEIN"/>
    <property type="match status" value="1"/>
</dbReference>